<keyword evidence="7" id="KW-1185">Reference proteome</keyword>
<dbReference type="GO" id="GO:0030246">
    <property type="term" value="F:carbohydrate binding"/>
    <property type="evidence" value="ECO:0007669"/>
    <property type="project" value="UniProtKB-ARBA"/>
</dbReference>
<comment type="similarity">
    <text evidence="2">Belongs to the bacterial solute-binding protein 2 family.</text>
</comment>
<gene>
    <name evidence="6" type="ORF">G6N74_26775</name>
</gene>
<dbReference type="InterPro" id="IPR025997">
    <property type="entry name" value="SBP_2_dom"/>
</dbReference>
<feature type="signal peptide" evidence="4">
    <location>
        <begin position="1"/>
        <end position="20"/>
    </location>
</feature>
<evidence type="ECO:0000256" key="2">
    <source>
        <dbReference type="ARBA" id="ARBA00007639"/>
    </source>
</evidence>
<dbReference type="PANTHER" id="PTHR46847">
    <property type="entry name" value="D-ALLOSE-BINDING PERIPLASMIC PROTEIN-RELATED"/>
    <property type="match status" value="1"/>
</dbReference>
<comment type="subcellular location">
    <subcellularLocation>
        <location evidence="1">Cell envelope</location>
    </subcellularLocation>
</comment>
<feature type="chain" id="PRO_5028826734" evidence="4">
    <location>
        <begin position="21"/>
        <end position="306"/>
    </location>
</feature>
<dbReference type="Gene3D" id="3.40.50.2300">
    <property type="match status" value="2"/>
</dbReference>
<dbReference type="GO" id="GO:0030313">
    <property type="term" value="C:cell envelope"/>
    <property type="evidence" value="ECO:0007669"/>
    <property type="project" value="UniProtKB-SubCell"/>
</dbReference>
<reference evidence="6 7" key="1">
    <citation type="submission" date="2020-02" db="EMBL/GenBank/DDBJ databases">
        <title>Genome sequence of the type strain CGMCC 1.15528 of Mesorhizobium zhangyense.</title>
        <authorList>
            <person name="Gao J."/>
            <person name="Sun J."/>
        </authorList>
    </citation>
    <scope>NUCLEOTIDE SEQUENCE [LARGE SCALE GENOMIC DNA]</scope>
    <source>
        <strain evidence="6 7">CGMCC 1.15528</strain>
    </source>
</reference>
<dbReference type="EMBL" id="JAAKZG010000018">
    <property type="protein sequence ID" value="NGN44667.1"/>
    <property type="molecule type" value="Genomic_DNA"/>
</dbReference>
<evidence type="ECO:0000259" key="5">
    <source>
        <dbReference type="Pfam" id="PF13407"/>
    </source>
</evidence>
<feature type="domain" description="Periplasmic binding protein" evidence="5">
    <location>
        <begin position="26"/>
        <end position="278"/>
    </location>
</feature>
<dbReference type="Pfam" id="PF13407">
    <property type="entry name" value="Peripla_BP_4"/>
    <property type="match status" value="1"/>
</dbReference>
<comment type="caution">
    <text evidence="6">The sequence shown here is derived from an EMBL/GenBank/DDBJ whole genome shotgun (WGS) entry which is preliminary data.</text>
</comment>
<organism evidence="6 7">
    <name type="scientific">Mesorhizobium zhangyense</name>
    <dbReference type="NCBI Taxonomy" id="1776730"/>
    <lineage>
        <taxon>Bacteria</taxon>
        <taxon>Pseudomonadati</taxon>
        <taxon>Pseudomonadota</taxon>
        <taxon>Alphaproteobacteria</taxon>
        <taxon>Hyphomicrobiales</taxon>
        <taxon>Phyllobacteriaceae</taxon>
        <taxon>Mesorhizobium</taxon>
    </lineage>
</organism>
<keyword evidence="3 4" id="KW-0732">Signal</keyword>
<evidence type="ECO:0000313" key="7">
    <source>
        <dbReference type="Proteomes" id="UP000481252"/>
    </source>
</evidence>
<evidence type="ECO:0000256" key="4">
    <source>
        <dbReference type="SAM" id="SignalP"/>
    </source>
</evidence>
<proteinExistence type="inferred from homology"/>
<accession>A0A7C9VF92</accession>
<dbReference type="Proteomes" id="UP000481252">
    <property type="component" value="Unassembled WGS sequence"/>
</dbReference>
<dbReference type="AlphaFoldDB" id="A0A7C9VF92"/>
<protein>
    <submittedName>
        <fullName evidence="6">Substrate-binding domain-containing protein</fullName>
    </submittedName>
</protein>
<dbReference type="SUPFAM" id="SSF53822">
    <property type="entry name" value="Periplasmic binding protein-like I"/>
    <property type="match status" value="1"/>
</dbReference>
<dbReference type="RefSeq" id="WP_165121051.1">
    <property type="nucleotide sequence ID" value="NZ_JAAKZG010000018.1"/>
</dbReference>
<evidence type="ECO:0000313" key="6">
    <source>
        <dbReference type="EMBL" id="NGN44667.1"/>
    </source>
</evidence>
<evidence type="ECO:0000256" key="1">
    <source>
        <dbReference type="ARBA" id="ARBA00004196"/>
    </source>
</evidence>
<dbReference type="InterPro" id="IPR028082">
    <property type="entry name" value="Peripla_BP_I"/>
</dbReference>
<dbReference type="PANTHER" id="PTHR46847:SF2">
    <property type="entry name" value="ABC TRANSPORTER SUGAR-BINDING PROTEIN"/>
    <property type="match status" value="1"/>
</dbReference>
<name>A0A7C9VF92_9HYPH</name>
<sequence>MKRLGILFATLCLSVSQVAARDLTSVGIISGPLGNSFYQSLAAGAEAGVKKINPAAKATVTSYEGDLNKEFNLIDSFIAAGVDMIVMVGADPNAVTPVIKKAQNNGIVVVGMDAAANAADANVITDNRQGGEIVCAHLAEKIGGKGNVIIINGPQVQGVIDRVTGCKAALAAKPGIKIVADKEGDSSRDSGFSIMQTLLTQQADIAGVFAISDPMAIGADLAARQLGRDGIHIVGFDGSPEIVDALKKPTSVEASASQNPYALGEKAVQVGFDILNGKPPMEKLVKAPTGLVSRDNVSSYQGWLTQ</sequence>
<evidence type="ECO:0000256" key="3">
    <source>
        <dbReference type="ARBA" id="ARBA00022729"/>
    </source>
</evidence>